<evidence type="ECO:0000256" key="1">
    <source>
        <dbReference type="ARBA" id="ARBA00008754"/>
    </source>
</evidence>
<name>A0A840UIZ0_9FIRM</name>
<protein>
    <submittedName>
        <fullName evidence="3">Ribose 5-phosphate isomerase B</fullName>
        <ecNumber evidence="3">5.3.1.6</ecNumber>
    </submittedName>
</protein>
<dbReference type="NCBIfam" id="TIGR00689">
    <property type="entry name" value="rpiB_lacA_lacB"/>
    <property type="match status" value="1"/>
</dbReference>
<dbReference type="SUPFAM" id="SSF89623">
    <property type="entry name" value="Ribose/Galactose isomerase RpiB/AlsB"/>
    <property type="match status" value="1"/>
</dbReference>
<dbReference type="Pfam" id="PF02502">
    <property type="entry name" value="LacAB_rpiB"/>
    <property type="match status" value="1"/>
</dbReference>
<dbReference type="AlphaFoldDB" id="A0A840UIZ0"/>
<evidence type="ECO:0000313" key="4">
    <source>
        <dbReference type="Proteomes" id="UP000559117"/>
    </source>
</evidence>
<dbReference type="PANTHER" id="PTHR43732:SF1">
    <property type="entry name" value="RIBOSE 5-PHOSPHATE ISOMERASE"/>
    <property type="match status" value="1"/>
</dbReference>
<gene>
    <name evidence="3" type="ORF">HNR32_002253</name>
</gene>
<keyword evidence="2 3" id="KW-0413">Isomerase</keyword>
<dbReference type="NCBIfam" id="NF004051">
    <property type="entry name" value="PRK05571.1"/>
    <property type="match status" value="1"/>
</dbReference>
<dbReference type="GO" id="GO:0004751">
    <property type="term" value="F:ribose-5-phosphate isomerase activity"/>
    <property type="evidence" value="ECO:0007669"/>
    <property type="project" value="UniProtKB-EC"/>
</dbReference>
<evidence type="ECO:0000313" key="3">
    <source>
        <dbReference type="EMBL" id="MBB5337096.1"/>
    </source>
</evidence>
<comment type="caution">
    <text evidence="3">The sequence shown here is derived from an EMBL/GenBank/DDBJ whole genome shotgun (WGS) entry which is preliminary data.</text>
</comment>
<keyword evidence="4" id="KW-1185">Reference proteome</keyword>
<dbReference type="InterPro" id="IPR051812">
    <property type="entry name" value="SPI_LacAB/RpiB"/>
</dbReference>
<evidence type="ECO:0000256" key="2">
    <source>
        <dbReference type="ARBA" id="ARBA00023235"/>
    </source>
</evidence>
<accession>A0A840UIZ0</accession>
<dbReference type="InterPro" id="IPR036569">
    <property type="entry name" value="RpiB_LacA_LacB_sf"/>
</dbReference>
<dbReference type="EC" id="5.3.1.6" evidence="3"/>
<organism evidence="3 4">
    <name type="scientific">Pectinatus brassicae</name>
    <dbReference type="NCBI Taxonomy" id="862415"/>
    <lineage>
        <taxon>Bacteria</taxon>
        <taxon>Bacillati</taxon>
        <taxon>Bacillota</taxon>
        <taxon>Negativicutes</taxon>
        <taxon>Selenomonadales</taxon>
        <taxon>Selenomonadaceae</taxon>
        <taxon>Pectinatus</taxon>
    </lineage>
</organism>
<dbReference type="GO" id="GO:0005975">
    <property type="term" value="P:carbohydrate metabolic process"/>
    <property type="evidence" value="ECO:0007669"/>
    <property type="project" value="InterPro"/>
</dbReference>
<dbReference type="NCBIfam" id="TIGR01120">
    <property type="entry name" value="rpiB"/>
    <property type="match status" value="1"/>
</dbReference>
<dbReference type="InterPro" id="IPR003500">
    <property type="entry name" value="RpiB_LacA_LacB"/>
</dbReference>
<sequence length="153" mass="16839">MKIAIGCDEAAYSLKVILKEHLEEKGYEVTDFGADKGEVVLYPDVAYKVADAVAQGKYQRAVLVCGTGIGMCICANKVPGVRAAVCHDTFSAERSRMSNNAQIICMGERVIGVELAKTILDTWLDSEYSEQSRSQPKVLRINELEEEHIRAAK</sequence>
<dbReference type="PANTHER" id="PTHR43732">
    <property type="entry name" value="RIBOSE 5-PHOSPHATE ISOMERASE-RELATED"/>
    <property type="match status" value="1"/>
</dbReference>
<dbReference type="InterPro" id="IPR004785">
    <property type="entry name" value="RpiB"/>
</dbReference>
<dbReference type="Proteomes" id="UP000559117">
    <property type="component" value="Unassembled WGS sequence"/>
</dbReference>
<dbReference type="RefSeq" id="WP_183862631.1">
    <property type="nucleotide sequence ID" value="NZ_JACHFH010000033.1"/>
</dbReference>
<proteinExistence type="inferred from homology"/>
<comment type="similarity">
    <text evidence="1">Belongs to the LacAB/RpiB family.</text>
</comment>
<dbReference type="Gene3D" id="3.40.1400.10">
    <property type="entry name" value="Sugar-phosphate isomerase, RpiB/LacA/LacB"/>
    <property type="match status" value="1"/>
</dbReference>
<reference evidence="3 4" key="1">
    <citation type="submission" date="2020-08" db="EMBL/GenBank/DDBJ databases">
        <title>Genomic Encyclopedia of Type Strains, Phase IV (KMG-IV): sequencing the most valuable type-strain genomes for metagenomic binning, comparative biology and taxonomic classification.</title>
        <authorList>
            <person name="Goeker M."/>
        </authorList>
    </citation>
    <scope>NUCLEOTIDE SEQUENCE [LARGE SCALE GENOMIC DNA]</scope>
    <source>
        <strain evidence="3 4">DSM 24661</strain>
    </source>
</reference>
<dbReference type="EMBL" id="JACHFH010000033">
    <property type="protein sequence ID" value="MBB5337096.1"/>
    <property type="molecule type" value="Genomic_DNA"/>
</dbReference>
<dbReference type="PIRSF" id="PIRSF005384">
    <property type="entry name" value="RpiB_LacA_B"/>
    <property type="match status" value="1"/>
</dbReference>